<evidence type="ECO:0000313" key="2">
    <source>
        <dbReference type="Proteomes" id="UP000269396"/>
    </source>
</evidence>
<protein>
    <submittedName>
        <fullName evidence="1">Uncharacterized protein</fullName>
    </submittedName>
</protein>
<dbReference type="Proteomes" id="UP000269396">
    <property type="component" value="Unassembled WGS sequence"/>
</dbReference>
<gene>
    <name evidence="1" type="ORF">SMTD_LOCUS21497</name>
</gene>
<reference evidence="1 2" key="1">
    <citation type="submission" date="2018-11" db="EMBL/GenBank/DDBJ databases">
        <authorList>
            <consortium name="Pathogen Informatics"/>
        </authorList>
    </citation>
    <scope>NUCLEOTIDE SEQUENCE [LARGE SCALE GENOMIC DNA]</scope>
    <source>
        <strain>Denwood</strain>
        <strain evidence="2">Zambia</strain>
    </source>
</reference>
<keyword evidence="2" id="KW-1185">Reference proteome</keyword>
<proteinExistence type="predicted"/>
<name>A0A3P8KVN6_9TREM</name>
<evidence type="ECO:0000313" key="1">
    <source>
        <dbReference type="EMBL" id="VDP84979.1"/>
    </source>
</evidence>
<organism evidence="1 2">
    <name type="scientific">Schistosoma mattheei</name>
    <dbReference type="NCBI Taxonomy" id="31246"/>
    <lineage>
        <taxon>Eukaryota</taxon>
        <taxon>Metazoa</taxon>
        <taxon>Spiralia</taxon>
        <taxon>Lophotrochozoa</taxon>
        <taxon>Platyhelminthes</taxon>
        <taxon>Trematoda</taxon>
        <taxon>Digenea</taxon>
        <taxon>Strigeidida</taxon>
        <taxon>Schistosomatoidea</taxon>
        <taxon>Schistosomatidae</taxon>
        <taxon>Schistosoma</taxon>
    </lineage>
</organism>
<accession>A0A3P8KVN6</accession>
<dbReference type="EMBL" id="UZAL01047523">
    <property type="protein sequence ID" value="VDP84979.1"/>
    <property type="molecule type" value="Genomic_DNA"/>
</dbReference>
<dbReference type="AlphaFoldDB" id="A0A3P8KVN6"/>
<sequence>MRKNVILQYHRHRHLPHHQLHRLYNGTPLCVLIIRIHHLKIQP</sequence>